<dbReference type="EMBL" id="MUIE01000175">
    <property type="protein sequence ID" value="OQX35286.1"/>
    <property type="molecule type" value="Genomic_DNA"/>
</dbReference>
<feature type="non-terminal residue" evidence="2">
    <location>
        <position position="1"/>
    </location>
</feature>
<sequence>PSLPLAQMPVLPQVHNARHEALVLERTDATRGRLVLRLWPTRIRLSPTGQPLWIGNVSHQEKRVIAASFSFATTGGDFHTPLARLIDDLQDSRLPHRVHDGLLWVSTPDATGTAVMPPG</sequence>
<proteinExistence type="predicted"/>
<accession>A0A657PNG8</accession>
<feature type="domain" description="LssY-like C-terminal" evidence="1">
    <location>
        <begin position="6"/>
        <end position="62"/>
    </location>
</feature>
<name>A0A657PNG8_9GAMM</name>
<reference evidence="2" key="1">
    <citation type="submission" date="2017-02" db="EMBL/GenBank/DDBJ databases">
        <title>Novel co-symbiosis in the unique lucinid bivalve Phacoides pectinatus.</title>
        <authorList>
            <person name="Lim S.J."/>
            <person name="Davis B.G."/>
            <person name="Gill D.E."/>
            <person name="Engel A.S."/>
            <person name="Anderson L.C."/>
            <person name="Campbell B.J."/>
        </authorList>
    </citation>
    <scope>NUCLEOTIDE SEQUENCE [LARGE SCALE GENOMIC DNA]</scope>
    <source>
        <strain evidence="2">LUC13016_P6</strain>
    </source>
</reference>
<dbReference type="InterPro" id="IPR025902">
    <property type="entry name" value="LssY-like-C_dom"/>
</dbReference>
<evidence type="ECO:0000313" key="2">
    <source>
        <dbReference type="EMBL" id="OQX35286.1"/>
    </source>
</evidence>
<organism evidence="2 3">
    <name type="scientific">Candidatus Sedimenticola endophacoides</name>
    <dbReference type="NCBI Taxonomy" id="2548426"/>
    <lineage>
        <taxon>Bacteria</taxon>
        <taxon>Pseudomonadati</taxon>
        <taxon>Pseudomonadota</taxon>
        <taxon>Gammaproteobacteria</taxon>
        <taxon>Chromatiales</taxon>
        <taxon>Sedimenticolaceae</taxon>
        <taxon>Sedimenticola</taxon>
    </lineage>
</organism>
<keyword evidence="3" id="KW-1185">Reference proteome</keyword>
<evidence type="ECO:0000259" key="1">
    <source>
        <dbReference type="Pfam" id="PF14067"/>
    </source>
</evidence>
<comment type="caution">
    <text evidence="2">The sequence shown here is derived from an EMBL/GenBank/DDBJ whole genome shotgun (WGS) entry which is preliminary data.</text>
</comment>
<protein>
    <recommendedName>
        <fullName evidence="1">LssY-like C-terminal domain-containing protein</fullName>
    </recommendedName>
</protein>
<evidence type="ECO:0000313" key="3">
    <source>
        <dbReference type="Proteomes" id="UP000243361"/>
    </source>
</evidence>
<dbReference type="Proteomes" id="UP000243361">
    <property type="component" value="Unassembled WGS sequence"/>
</dbReference>
<gene>
    <name evidence="2" type="ORF">B0D84_02530</name>
</gene>
<dbReference type="Pfam" id="PF14067">
    <property type="entry name" value="LssY_C"/>
    <property type="match status" value="1"/>
</dbReference>
<dbReference type="AlphaFoldDB" id="A0A657PNG8"/>